<comment type="caution">
    <text evidence="1">The sequence shown here is derived from an EMBL/GenBank/DDBJ whole genome shotgun (WGS) entry which is preliminary data.</text>
</comment>
<dbReference type="AlphaFoldDB" id="A0AAV3AD83"/>
<protein>
    <submittedName>
        <fullName evidence="1">Uncharacterized protein</fullName>
    </submittedName>
</protein>
<proteinExistence type="predicted"/>
<gene>
    <name evidence="1" type="ORF">GDO54_013364</name>
</gene>
<keyword evidence="2" id="KW-1185">Reference proteome</keyword>
<reference evidence="1" key="1">
    <citation type="thesis" date="2020" institute="ProQuest LLC" country="789 East Eisenhower Parkway, Ann Arbor, MI, USA">
        <title>Comparative Genomics and Chromosome Evolution.</title>
        <authorList>
            <person name="Mudd A.B."/>
        </authorList>
    </citation>
    <scope>NUCLEOTIDE SEQUENCE</scope>
    <source>
        <strain evidence="1">1538</strain>
        <tissue evidence="1">Blood</tissue>
    </source>
</reference>
<dbReference type="EMBL" id="DYDO01000006">
    <property type="protein sequence ID" value="DBA22326.1"/>
    <property type="molecule type" value="Genomic_DNA"/>
</dbReference>
<organism evidence="1 2">
    <name type="scientific">Pyxicephalus adspersus</name>
    <name type="common">African bullfrog</name>
    <dbReference type="NCBI Taxonomy" id="30357"/>
    <lineage>
        <taxon>Eukaryota</taxon>
        <taxon>Metazoa</taxon>
        <taxon>Chordata</taxon>
        <taxon>Craniata</taxon>
        <taxon>Vertebrata</taxon>
        <taxon>Euteleostomi</taxon>
        <taxon>Amphibia</taxon>
        <taxon>Batrachia</taxon>
        <taxon>Anura</taxon>
        <taxon>Neobatrachia</taxon>
        <taxon>Ranoidea</taxon>
        <taxon>Pyxicephalidae</taxon>
        <taxon>Pyxicephalinae</taxon>
        <taxon>Pyxicephalus</taxon>
    </lineage>
</organism>
<dbReference type="Proteomes" id="UP001181693">
    <property type="component" value="Unassembled WGS sequence"/>
</dbReference>
<name>A0AAV3AD83_PYXAD</name>
<evidence type="ECO:0000313" key="1">
    <source>
        <dbReference type="EMBL" id="DBA22326.1"/>
    </source>
</evidence>
<accession>A0AAV3AD83</accession>
<sequence>MECALWCAAVGSSSYVRNICELNRKVHKICVSIRKHLLQKLRISGLWSSKLHCCSIVLITSVHPYCAVGYWEAWAGTHLPVFQKMDWDEEN</sequence>
<evidence type="ECO:0000313" key="2">
    <source>
        <dbReference type="Proteomes" id="UP001181693"/>
    </source>
</evidence>